<sequence length="256" mass="28215">MAYVETCRVANLQTTGPYPEAIGNNDPRYKAAAEHSRRQLISKTVEQLLGTHGIRKDLAIVETSCAKFCESEGTNTFRGGAATILVARGLSKVDQDAVDWLVTRQLIVIGNDDLFKLGLVRAIAATAVVIFNLYNVSDSSYWFYTILLTIAVQLVAGAVFTLRREIETDAFAIKNASNATLQGGERFLSAFKNCWLGKVPQDKRKVFCGKHSGIDYDGATLQGRIAQIQGELARRGVPNDPGKKDKIKRLEEFLMK</sequence>
<feature type="transmembrane region" description="Helical" evidence="1">
    <location>
        <begin position="114"/>
        <end position="135"/>
    </location>
</feature>
<dbReference type="EMBL" id="JAFITR010000105">
    <property type="protein sequence ID" value="MBN4067303.1"/>
    <property type="molecule type" value="Genomic_DNA"/>
</dbReference>
<keyword evidence="3" id="KW-1185">Reference proteome</keyword>
<organism evidence="2 3">
    <name type="scientific">Simkania negevensis</name>
    <dbReference type="NCBI Taxonomy" id="83561"/>
    <lineage>
        <taxon>Bacteria</taxon>
        <taxon>Pseudomonadati</taxon>
        <taxon>Chlamydiota</taxon>
        <taxon>Chlamydiia</taxon>
        <taxon>Parachlamydiales</taxon>
        <taxon>Simkaniaceae</taxon>
        <taxon>Simkania</taxon>
    </lineage>
</organism>
<keyword evidence="1" id="KW-0812">Transmembrane</keyword>
<evidence type="ECO:0000256" key="1">
    <source>
        <dbReference type="SAM" id="Phobius"/>
    </source>
</evidence>
<proteinExistence type="predicted"/>
<reference evidence="2 3" key="1">
    <citation type="submission" date="2021-02" db="EMBL/GenBank/DDBJ databases">
        <title>Activity-based single-cell genomes from oceanic crustal fluid captures similar information to metagenomic and metatranscriptomic surveys with orders of magnitude less sampling.</title>
        <authorList>
            <person name="D'Angelo T.S."/>
            <person name="Orcutt B.N."/>
        </authorList>
    </citation>
    <scope>NUCLEOTIDE SEQUENCE [LARGE SCALE GENOMIC DNA]</scope>
    <source>
        <strain evidence="2">AH-315-G07</strain>
    </source>
</reference>
<gene>
    <name evidence="2" type="ORF">JYU14_04390</name>
</gene>
<evidence type="ECO:0000313" key="3">
    <source>
        <dbReference type="Proteomes" id="UP000722121"/>
    </source>
</evidence>
<accession>A0ABS3ASD1</accession>
<comment type="caution">
    <text evidence="2">The sequence shown here is derived from an EMBL/GenBank/DDBJ whole genome shotgun (WGS) entry which is preliminary data.</text>
</comment>
<name>A0ABS3ASD1_9BACT</name>
<keyword evidence="1" id="KW-1133">Transmembrane helix</keyword>
<protein>
    <submittedName>
        <fullName evidence="2">Uncharacterized protein</fullName>
    </submittedName>
</protein>
<feature type="transmembrane region" description="Helical" evidence="1">
    <location>
        <begin position="141"/>
        <end position="162"/>
    </location>
</feature>
<keyword evidence="1" id="KW-0472">Membrane</keyword>
<dbReference type="Proteomes" id="UP000722121">
    <property type="component" value="Unassembled WGS sequence"/>
</dbReference>
<evidence type="ECO:0000313" key="2">
    <source>
        <dbReference type="EMBL" id="MBN4067303.1"/>
    </source>
</evidence>